<name>A0AAD6X0A1_9AGAR</name>
<dbReference type="Proteomes" id="UP001218188">
    <property type="component" value="Unassembled WGS sequence"/>
</dbReference>
<protein>
    <submittedName>
        <fullName evidence="1">Uncharacterized protein</fullName>
    </submittedName>
</protein>
<comment type="caution">
    <text evidence="1">The sequence shown here is derived from an EMBL/GenBank/DDBJ whole genome shotgun (WGS) entry which is preliminary data.</text>
</comment>
<sequence length="116" mass="12234">MNFCSDAACSEYVGEAAAWWTQTPLVGSIVSTSAAARAQCLTLNMPGNSESVNIAGMWGYSETTQPGSGSGHCTFWDGYTCSGNGATSFYPNGGPTCQPARSVDGWLWKSAKCWIN</sequence>
<accession>A0AAD6X0A1</accession>
<reference evidence="1" key="1">
    <citation type="submission" date="2023-03" db="EMBL/GenBank/DDBJ databases">
        <title>Massive genome expansion in bonnet fungi (Mycena s.s.) driven by repeated elements and novel gene families across ecological guilds.</title>
        <authorList>
            <consortium name="Lawrence Berkeley National Laboratory"/>
            <person name="Harder C.B."/>
            <person name="Miyauchi S."/>
            <person name="Viragh M."/>
            <person name="Kuo A."/>
            <person name="Thoen E."/>
            <person name="Andreopoulos B."/>
            <person name="Lu D."/>
            <person name="Skrede I."/>
            <person name="Drula E."/>
            <person name="Henrissat B."/>
            <person name="Morin E."/>
            <person name="Kohler A."/>
            <person name="Barry K."/>
            <person name="LaButti K."/>
            <person name="Morin E."/>
            <person name="Salamov A."/>
            <person name="Lipzen A."/>
            <person name="Mereny Z."/>
            <person name="Hegedus B."/>
            <person name="Baldrian P."/>
            <person name="Stursova M."/>
            <person name="Weitz H."/>
            <person name="Taylor A."/>
            <person name="Grigoriev I.V."/>
            <person name="Nagy L.G."/>
            <person name="Martin F."/>
            <person name="Kauserud H."/>
        </authorList>
    </citation>
    <scope>NUCLEOTIDE SEQUENCE</scope>
    <source>
        <strain evidence="1">CBHHK200</strain>
    </source>
</reference>
<dbReference type="EMBL" id="JARJCM010000123">
    <property type="protein sequence ID" value="KAJ7027549.1"/>
    <property type="molecule type" value="Genomic_DNA"/>
</dbReference>
<proteinExistence type="predicted"/>
<evidence type="ECO:0000313" key="1">
    <source>
        <dbReference type="EMBL" id="KAJ7027549.1"/>
    </source>
</evidence>
<dbReference type="AlphaFoldDB" id="A0AAD6X0A1"/>
<keyword evidence="2" id="KW-1185">Reference proteome</keyword>
<evidence type="ECO:0000313" key="2">
    <source>
        <dbReference type="Proteomes" id="UP001218188"/>
    </source>
</evidence>
<gene>
    <name evidence="1" type="ORF">C8F04DRAFT_1189513</name>
</gene>
<organism evidence="1 2">
    <name type="scientific">Mycena alexandri</name>
    <dbReference type="NCBI Taxonomy" id="1745969"/>
    <lineage>
        <taxon>Eukaryota</taxon>
        <taxon>Fungi</taxon>
        <taxon>Dikarya</taxon>
        <taxon>Basidiomycota</taxon>
        <taxon>Agaricomycotina</taxon>
        <taxon>Agaricomycetes</taxon>
        <taxon>Agaricomycetidae</taxon>
        <taxon>Agaricales</taxon>
        <taxon>Marasmiineae</taxon>
        <taxon>Mycenaceae</taxon>
        <taxon>Mycena</taxon>
    </lineage>
</organism>